<dbReference type="EMBL" id="LR797495">
    <property type="protein sequence ID" value="CAB4220352.1"/>
    <property type="molecule type" value="Genomic_DNA"/>
</dbReference>
<organism evidence="1">
    <name type="scientific">uncultured Caudovirales phage</name>
    <dbReference type="NCBI Taxonomy" id="2100421"/>
    <lineage>
        <taxon>Viruses</taxon>
        <taxon>Duplodnaviria</taxon>
        <taxon>Heunggongvirae</taxon>
        <taxon>Uroviricota</taxon>
        <taxon>Caudoviricetes</taxon>
        <taxon>Peduoviridae</taxon>
        <taxon>Maltschvirus</taxon>
        <taxon>Maltschvirus maltsch</taxon>
    </lineage>
</organism>
<evidence type="ECO:0000313" key="3">
    <source>
        <dbReference type="EMBL" id="CAB4189325.1"/>
    </source>
</evidence>
<dbReference type="EMBL" id="LR797136">
    <property type="protein sequence ID" value="CAB4189325.1"/>
    <property type="molecule type" value="Genomic_DNA"/>
</dbReference>
<evidence type="ECO:0000313" key="1">
    <source>
        <dbReference type="EMBL" id="CAB4178897.1"/>
    </source>
</evidence>
<evidence type="ECO:0000313" key="5">
    <source>
        <dbReference type="EMBL" id="CAB4220352.1"/>
    </source>
</evidence>
<protein>
    <submittedName>
        <fullName evidence="1">Uncharacterized protein</fullName>
    </submittedName>
</protein>
<dbReference type="EMBL" id="LR797077">
    <property type="protein sequence ID" value="CAB4185063.1"/>
    <property type="molecule type" value="Genomic_DNA"/>
</dbReference>
<reference evidence="1" key="1">
    <citation type="submission" date="2020-05" db="EMBL/GenBank/DDBJ databases">
        <authorList>
            <person name="Chiriac C."/>
            <person name="Salcher M."/>
            <person name="Ghai R."/>
            <person name="Kavagutti S V."/>
        </authorList>
    </citation>
    <scope>NUCLEOTIDE SEQUENCE</scope>
</reference>
<dbReference type="EMBL" id="LR796972">
    <property type="protein sequence ID" value="CAB4178897.1"/>
    <property type="molecule type" value="Genomic_DNA"/>
</dbReference>
<name>A0A6J5Q944_9CAUD</name>
<dbReference type="EMBL" id="LR797444">
    <property type="protein sequence ID" value="CAB4217519.1"/>
    <property type="molecule type" value="Genomic_DNA"/>
</dbReference>
<gene>
    <name evidence="1" type="ORF">UFOVP1029_10</name>
    <name evidence="2" type="ORF">UFOVP1129_10</name>
    <name evidence="3" type="ORF">UFOVP1188_10</name>
    <name evidence="4" type="ORF">UFOVP1490_37</name>
    <name evidence="6" type="ORF">UFOVP1576_10</name>
    <name evidence="5" type="ORF">UFOVP1633_10</name>
</gene>
<accession>A0A6J5Q944</accession>
<proteinExistence type="predicted"/>
<evidence type="ECO:0000313" key="4">
    <source>
        <dbReference type="EMBL" id="CAB4217519.1"/>
    </source>
</evidence>
<sequence>MTELFADDRKLFTDTAQKIANLWGEIAELDSEITPLQERRDAIRDEIKELVTLVGGSVSVPGFGTALMTKSGKSASYDAPTLDALTSQLLRDGEMHTAQKIADARTEKTRAGYIMLKKDK</sequence>
<evidence type="ECO:0000313" key="2">
    <source>
        <dbReference type="EMBL" id="CAB4185063.1"/>
    </source>
</evidence>
<evidence type="ECO:0000313" key="6">
    <source>
        <dbReference type="EMBL" id="CAB5230418.1"/>
    </source>
</evidence>
<dbReference type="EMBL" id="LR798420">
    <property type="protein sequence ID" value="CAB5230418.1"/>
    <property type="molecule type" value="Genomic_DNA"/>
</dbReference>